<evidence type="ECO:0008006" key="4">
    <source>
        <dbReference type="Google" id="ProtNLM"/>
    </source>
</evidence>
<accession>A0A1B9QXT4</accession>
<evidence type="ECO:0000313" key="2">
    <source>
        <dbReference type="EMBL" id="OCH75057.1"/>
    </source>
</evidence>
<feature type="signal peptide" evidence="1">
    <location>
        <begin position="1"/>
        <end position="19"/>
    </location>
</feature>
<gene>
    <name evidence="2" type="ORF">A6E14_02025</name>
</gene>
<dbReference type="EMBL" id="MAJZ01000575">
    <property type="protein sequence ID" value="OCH75057.1"/>
    <property type="molecule type" value="Genomic_DNA"/>
</dbReference>
<evidence type="ECO:0000313" key="3">
    <source>
        <dbReference type="Proteomes" id="UP000093173"/>
    </source>
</evidence>
<feature type="chain" id="PRO_5008634694" description="Beta-lactamase" evidence="1">
    <location>
        <begin position="20"/>
        <end position="424"/>
    </location>
</feature>
<comment type="caution">
    <text evidence="2">The sequence shown here is derived from an EMBL/GenBank/DDBJ whole genome shotgun (WGS) entry which is preliminary data.</text>
</comment>
<proteinExistence type="predicted"/>
<dbReference type="AlphaFoldDB" id="A0A1B9QXT4"/>
<dbReference type="Proteomes" id="UP000093173">
    <property type="component" value="Unassembled WGS sequence"/>
</dbReference>
<keyword evidence="3" id="KW-1185">Reference proteome</keyword>
<name>A0A1B9QXT4_9VIBR</name>
<organism evidence="2 3">
    <name type="scientific">Vibrio genomosp. F10</name>
    <dbReference type="NCBI Taxonomy" id="723171"/>
    <lineage>
        <taxon>Bacteria</taxon>
        <taxon>Pseudomonadati</taxon>
        <taxon>Pseudomonadota</taxon>
        <taxon>Gammaproteobacteria</taxon>
        <taxon>Vibrionales</taxon>
        <taxon>Vibrionaceae</taxon>
        <taxon>Vibrio</taxon>
    </lineage>
</organism>
<reference evidence="3" key="1">
    <citation type="submission" date="2016-06" db="EMBL/GenBank/DDBJ databases">
        <authorList>
            <person name="Hehemann J.-H."/>
            <person name="Arevalo P."/>
            <person name="Datta M.S."/>
            <person name="Polz M.F."/>
        </authorList>
    </citation>
    <scope>NUCLEOTIDE SEQUENCE [LARGE SCALE GENOMIC DNA]</scope>
    <source>
        <strain evidence="3">9CSC122</strain>
    </source>
</reference>
<dbReference type="RefSeq" id="WP_065576967.1">
    <property type="nucleotide sequence ID" value="NZ_JBNGCH010000575.1"/>
</dbReference>
<keyword evidence="1" id="KW-0732">Signal</keyword>
<protein>
    <recommendedName>
        <fullName evidence="4">Beta-lactamase</fullName>
    </recommendedName>
</protein>
<sequence length="424" mass="48222">MVPLSWLLCSVAIMVSTHAVSSDLSLDWDWQLSLNQTAHRETVLLGQPKRSDTGTLDALIDVQASWKDLTGLFALKGNALWSNDDTRSLDTDVIVQELFWQGSTEAWEQSVDLTLGKVRLDWGVGYGYRPLDIFKPYRRNPIGIQVEEGAGTAMASYFDMSGEWSLVYTNSSWTQQQGSELEKQSQQQGFGLRRYALLGDSEWQGIAYYDDVRRGLVGGSFVTVVDPAWALHVSAVYQRQYLAYQQGEPFQAVSLSTQHHGYQSLIGMNWASSTGHNIIMEYWFDSRSWSRDEWHQAFERETDLASNPHTLPLASSYAQGFNHANLVQHNMMFHWSLNSASWSHWEWSNNWLWLNDFEPTFDVIVSPQDGGLIATQWLNYQMYDSGYTSFNVELAARFLGGSSDSVYANLPDKHMILLNLKGKF</sequence>
<evidence type="ECO:0000256" key="1">
    <source>
        <dbReference type="SAM" id="SignalP"/>
    </source>
</evidence>